<organism evidence="2 3">
    <name type="scientific">Phialemonium thermophilum</name>
    <dbReference type="NCBI Taxonomy" id="223376"/>
    <lineage>
        <taxon>Eukaryota</taxon>
        <taxon>Fungi</taxon>
        <taxon>Dikarya</taxon>
        <taxon>Ascomycota</taxon>
        <taxon>Pezizomycotina</taxon>
        <taxon>Sordariomycetes</taxon>
        <taxon>Sordariomycetidae</taxon>
        <taxon>Cephalothecales</taxon>
        <taxon>Cephalothecaceae</taxon>
        <taxon>Phialemonium</taxon>
    </lineage>
</organism>
<feature type="compositionally biased region" description="Low complexity" evidence="1">
    <location>
        <begin position="31"/>
        <end position="42"/>
    </location>
</feature>
<proteinExistence type="predicted"/>
<feature type="compositionally biased region" description="Basic residues" evidence="1">
    <location>
        <begin position="8"/>
        <end position="30"/>
    </location>
</feature>
<name>A0ABR3V002_9PEZI</name>
<evidence type="ECO:0000256" key="1">
    <source>
        <dbReference type="SAM" id="MobiDB-lite"/>
    </source>
</evidence>
<sequence length="89" mass="9970">MGATHQSSTKRRAKKEKQKKKKRKSKKRNARSTSLRSSPPSSVDENTPHDAFALSHQLKGSLTQPRYARGLNYGQVQPSEGESESECGW</sequence>
<protein>
    <submittedName>
        <fullName evidence="2">Uncharacterized protein</fullName>
    </submittedName>
</protein>
<feature type="region of interest" description="Disordered" evidence="1">
    <location>
        <begin position="1"/>
        <end position="89"/>
    </location>
</feature>
<evidence type="ECO:0000313" key="3">
    <source>
        <dbReference type="Proteomes" id="UP001586593"/>
    </source>
</evidence>
<evidence type="ECO:0000313" key="2">
    <source>
        <dbReference type="EMBL" id="KAL1835109.1"/>
    </source>
</evidence>
<gene>
    <name evidence="2" type="ORF">VTK73DRAFT_6255</name>
</gene>
<dbReference type="EMBL" id="JAZHXJ010003516">
    <property type="protein sequence ID" value="KAL1835109.1"/>
    <property type="molecule type" value="Genomic_DNA"/>
</dbReference>
<accession>A0ABR3V002</accession>
<comment type="caution">
    <text evidence="2">The sequence shown here is derived from an EMBL/GenBank/DDBJ whole genome shotgun (WGS) entry which is preliminary data.</text>
</comment>
<keyword evidence="3" id="KW-1185">Reference proteome</keyword>
<reference evidence="2 3" key="1">
    <citation type="journal article" date="2024" name="Commun. Biol.">
        <title>Comparative genomic analysis of thermophilic fungi reveals convergent evolutionary adaptations and gene losses.</title>
        <authorList>
            <person name="Steindorff A.S."/>
            <person name="Aguilar-Pontes M.V."/>
            <person name="Robinson A.J."/>
            <person name="Andreopoulos B."/>
            <person name="LaButti K."/>
            <person name="Kuo A."/>
            <person name="Mondo S."/>
            <person name="Riley R."/>
            <person name="Otillar R."/>
            <person name="Haridas S."/>
            <person name="Lipzen A."/>
            <person name="Grimwood J."/>
            <person name="Schmutz J."/>
            <person name="Clum A."/>
            <person name="Reid I.D."/>
            <person name="Moisan M.C."/>
            <person name="Butler G."/>
            <person name="Nguyen T.T.M."/>
            <person name="Dewar K."/>
            <person name="Conant G."/>
            <person name="Drula E."/>
            <person name="Henrissat B."/>
            <person name="Hansel C."/>
            <person name="Singer S."/>
            <person name="Hutchinson M.I."/>
            <person name="de Vries R.P."/>
            <person name="Natvig D.O."/>
            <person name="Powell A.J."/>
            <person name="Tsang A."/>
            <person name="Grigoriev I.V."/>
        </authorList>
    </citation>
    <scope>NUCLEOTIDE SEQUENCE [LARGE SCALE GENOMIC DNA]</scope>
    <source>
        <strain evidence="2 3">ATCC 24622</strain>
    </source>
</reference>
<dbReference type="Proteomes" id="UP001586593">
    <property type="component" value="Unassembled WGS sequence"/>
</dbReference>